<dbReference type="SUPFAM" id="SSF51695">
    <property type="entry name" value="PLC-like phosphodiesterases"/>
    <property type="match status" value="1"/>
</dbReference>
<reference evidence="2 3" key="2">
    <citation type="submission" date="2020-03" db="EMBL/GenBank/DDBJ databases">
        <authorList>
            <person name="Ichikawa N."/>
            <person name="Kimura A."/>
            <person name="Kitahashi Y."/>
            <person name="Uohara A."/>
        </authorList>
    </citation>
    <scope>NUCLEOTIDE SEQUENCE [LARGE SCALE GENOMIC DNA]</scope>
    <source>
        <strain evidence="2 3">NBRC 107702</strain>
    </source>
</reference>
<dbReference type="EMBL" id="AP022870">
    <property type="protein sequence ID" value="BCB75018.1"/>
    <property type="molecule type" value="Genomic_DNA"/>
</dbReference>
<dbReference type="Pfam" id="PF03009">
    <property type="entry name" value="GDPD"/>
    <property type="match status" value="1"/>
</dbReference>
<evidence type="ECO:0000259" key="1">
    <source>
        <dbReference type="PROSITE" id="PS51704"/>
    </source>
</evidence>
<accession>A0A6F8XMK1</accession>
<dbReference type="InterPro" id="IPR017946">
    <property type="entry name" value="PLC-like_Pdiesterase_TIM-brl"/>
</dbReference>
<evidence type="ECO:0000313" key="3">
    <source>
        <dbReference type="Proteomes" id="UP000502508"/>
    </source>
</evidence>
<organism evidence="2 3">
    <name type="scientific">Phytohabitans flavus</name>
    <dbReference type="NCBI Taxonomy" id="1076124"/>
    <lineage>
        <taxon>Bacteria</taxon>
        <taxon>Bacillati</taxon>
        <taxon>Actinomycetota</taxon>
        <taxon>Actinomycetes</taxon>
        <taxon>Micromonosporales</taxon>
        <taxon>Micromonosporaceae</taxon>
    </lineage>
</organism>
<dbReference type="InterPro" id="IPR030395">
    <property type="entry name" value="GP_PDE_dom"/>
</dbReference>
<sequence length="416" mass="45140">MPAQEPAQDPAEPHKTTRLVDQITAGAGVMREIYGSWPPARSHPFKARKGLVPPGVPLAVSGGFASAAGLAFRTSTNTVETHARRQLPLLIAHRGGTADYPENTLLAIEQSLKAGADGVWMSVQATQDGVPVLYRPKDLRELTNGSGAVAEKTFEELSGLNAGYHFKSADGTHSYRQADKAVGIPAVEEALKLIPEGKQIYLDLKQTPAKHVVEAVSKLLDRHGAWDKVRLYSTDEDTVRLLRNDPRAQVAESRDRTRQRLAEHALEGGACKSVPAKPWVGFELKRKMILTEMFTLGQGDSPVYAQLWTQSAVDCFRKGRPDLPIVMFGVNTQSDLETATGLGAHAVLIDSPRKLIPQLGGTSPALANNQLPGYALTFAGYDQARTARAASSKSVSACEIRQQAGRRTRWVRGEIE</sequence>
<protein>
    <recommendedName>
        <fullName evidence="1">GP-PDE domain-containing protein</fullName>
    </recommendedName>
</protein>
<dbReference type="PANTHER" id="PTHR46211:SF10">
    <property type="entry name" value="EXPORTED PROTEIN"/>
    <property type="match status" value="1"/>
</dbReference>
<dbReference type="GO" id="GO:0006629">
    <property type="term" value="P:lipid metabolic process"/>
    <property type="evidence" value="ECO:0007669"/>
    <property type="project" value="InterPro"/>
</dbReference>
<keyword evidence="3" id="KW-1185">Reference proteome</keyword>
<feature type="domain" description="GP-PDE" evidence="1">
    <location>
        <begin position="88"/>
        <end position="359"/>
    </location>
</feature>
<reference evidence="2 3" key="1">
    <citation type="submission" date="2020-03" db="EMBL/GenBank/DDBJ databases">
        <title>Whole genome shotgun sequence of Phytohabitans flavus NBRC 107702.</title>
        <authorList>
            <person name="Komaki H."/>
            <person name="Tamura T."/>
        </authorList>
    </citation>
    <scope>NUCLEOTIDE SEQUENCE [LARGE SCALE GENOMIC DNA]</scope>
    <source>
        <strain evidence="2 3">NBRC 107702</strain>
    </source>
</reference>
<dbReference type="AlphaFoldDB" id="A0A6F8XMK1"/>
<proteinExistence type="predicted"/>
<dbReference type="RefSeq" id="WP_345074784.1">
    <property type="nucleotide sequence ID" value="NZ_BAABAP010000034.1"/>
</dbReference>
<dbReference type="PROSITE" id="PS51704">
    <property type="entry name" value="GP_PDE"/>
    <property type="match status" value="1"/>
</dbReference>
<evidence type="ECO:0000313" key="2">
    <source>
        <dbReference type="EMBL" id="BCB75018.1"/>
    </source>
</evidence>
<dbReference type="Proteomes" id="UP000502508">
    <property type="component" value="Chromosome"/>
</dbReference>
<gene>
    <name evidence="2" type="ORF">Pflav_014280</name>
</gene>
<dbReference type="Gene3D" id="3.20.20.190">
    <property type="entry name" value="Phosphatidylinositol (PI) phosphodiesterase"/>
    <property type="match status" value="1"/>
</dbReference>
<dbReference type="GO" id="GO:0008081">
    <property type="term" value="F:phosphoric diester hydrolase activity"/>
    <property type="evidence" value="ECO:0007669"/>
    <property type="project" value="InterPro"/>
</dbReference>
<dbReference type="KEGG" id="pfla:Pflav_014280"/>
<dbReference type="PANTHER" id="PTHR46211">
    <property type="entry name" value="GLYCEROPHOSPHORYL DIESTER PHOSPHODIESTERASE"/>
    <property type="match status" value="1"/>
</dbReference>
<name>A0A6F8XMK1_9ACTN</name>